<accession>A0A919E9V0</accession>
<reference evidence="2" key="1">
    <citation type="journal article" date="2014" name="Int. J. Syst. Evol. Microbiol.">
        <title>Complete genome sequence of Corynebacterium casei LMG S-19264T (=DSM 44701T), isolated from a smear-ripened cheese.</title>
        <authorList>
            <consortium name="US DOE Joint Genome Institute (JGI-PGF)"/>
            <person name="Walter F."/>
            <person name="Albersmeier A."/>
            <person name="Kalinowski J."/>
            <person name="Ruckert C."/>
        </authorList>
    </citation>
    <scope>NUCLEOTIDE SEQUENCE</scope>
    <source>
        <strain evidence="2">JCM 4477</strain>
    </source>
</reference>
<comment type="caution">
    <text evidence="2">The sequence shown here is derived from an EMBL/GenBank/DDBJ whole genome shotgun (WGS) entry which is preliminary data.</text>
</comment>
<reference evidence="2" key="2">
    <citation type="submission" date="2020-09" db="EMBL/GenBank/DDBJ databases">
        <authorList>
            <person name="Sun Q."/>
            <person name="Ohkuma M."/>
        </authorList>
    </citation>
    <scope>NUCLEOTIDE SEQUENCE</scope>
    <source>
        <strain evidence="2">JCM 4477</strain>
    </source>
</reference>
<feature type="region of interest" description="Disordered" evidence="1">
    <location>
        <begin position="125"/>
        <end position="160"/>
    </location>
</feature>
<proteinExistence type="predicted"/>
<feature type="region of interest" description="Disordered" evidence="1">
    <location>
        <begin position="70"/>
        <end position="95"/>
    </location>
</feature>
<evidence type="ECO:0000313" key="2">
    <source>
        <dbReference type="EMBL" id="GHF28270.1"/>
    </source>
</evidence>
<dbReference type="AntiFam" id="ANF00248">
    <property type="entry name" value="Shadow ORF (opposite ppsD)"/>
</dbReference>
<dbReference type="EMBL" id="BNBI01000017">
    <property type="protein sequence ID" value="GHF28270.1"/>
    <property type="molecule type" value="Genomic_DNA"/>
</dbReference>
<dbReference type="AlphaFoldDB" id="A0A919E9V0"/>
<sequence>MRLDGVHVAGPQTGTGERLPDHPLLGGPIRCRQPVAGAVLIDRTAAYDGQHPMPETHRLRLPLHQQHAHALGPARTVRRGRERLAPTVGRQPALTAELDEHLGRRHDRHTTDEGHRALAVPQRLSREVQGDQRRGARRVHRHGGAFQPEGVRDPAGDRAS</sequence>
<feature type="compositionally biased region" description="Basic and acidic residues" evidence="1">
    <location>
        <begin position="150"/>
        <end position="160"/>
    </location>
</feature>
<organism evidence="2 3">
    <name type="scientific">Streptomyces fumanus</name>
    <dbReference type="NCBI Taxonomy" id="67302"/>
    <lineage>
        <taxon>Bacteria</taxon>
        <taxon>Bacillati</taxon>
        <taxon>Actinomycetota</taxon>
        <taxon>Actinomycetes</taxon>
        <taxon>Kitasatosporales</taxon>
        <taxon>Streptomycetaceae</taxon>
        <taxon>Streptomyces</taxon>
    </lineage>
</organism>
<name>A0A919E9V0_9ACTN</name>
<feature type="region of interest" description="Disordered" evidence="1">
    <location>
        <begin position="1"/>
        <end position="23"/>
    </location>
</feature>
<evidence type="ECO:0000313" key="3">
    <source>
        <dbReference type="Proteomes" id="UP000630718"/>
    </source>
</evidence>
<keyword evidence="3" id="KW-1185">Reference proteome</keyword>
<protein>
    <submittedName>
        <fullName evidence="2">Uncharacterized protein</fullName>
    </submittedName>
</protein>
<gene>
    <name evidence="2" type="ORF">GCM10018772_62420</name>
</gene>
<dbReference type="Proteomes" id="UP000630718">
    <property type="component" value="Unassembled WGS sequence"/>
</dbReference>
<evidence type="ECO:0000256" key="1">
    <source>
        <dbReference type="SAM" id="MobiDB-lite"/>
    </source>
</evidence>
<feature type="compositionally biased region" description="Basic and acidic residues" evidence="1">
    <location>
        <begin position="125"/>
        <end position="134"/>
    </location>
</feature>